<keyword evidence="4" id="KW-0949">S-adenosyl-L-methionine</keyword>
<dbReference type="InterPro" id="IPR002903">
    <property type="entry name" value="RsmH"/>
</dbReference>
<dbReference type="AlphaFoldDB" id="A0A382NWF7"/>
<keyword evidence="2" id="KW-0489">Methyltransferase</keyword>
<gene>
    <name evidence="5" type="ORF">METZ01_LOCUS316926</name>
</gene>
<dbReference type="PANTHER" id="PTHR11265">
    <property type="entry name" value="S-ADENOSYL-METHYLTRANSFERASE MRAW"/>
    <property type="match status" value="1"/>
</dbReference>
<dbReference type="InterPro" id="IPR029063">
    <property type="entry name" value="SAM-dependent_MTases_sf"/>
</dbReference>
<dbReference type="Gene3D" id="3.40.50.150">
    <property type="entry name" value="Vaccinia Virus protein VP39"/>
    <property type="match status" value="1"/>
</dbReference>
<dbReference type="EMBL" id="UINC01102441">
    <property type="protein sequence ID" value="SVC64072.1"/>
    <property type="molecule type" value="Genomic_DNA"/>
</dbReference>
<feature type="non-terminal residue" evidence="5">
    <location>
        <position position="180"/>
    </location>
</feature>
<dbReference type="GO" id="GO:0070475">
    <property type="term" value="P:rRNA base methylation"/>
    <property type="evidence" value="ECO:0007669"/>
    <property type="project" value="TreeGrafter"/>
</dbReference>
<dbReference type="SUPFAM" id="SSF81799">
    <property type="entry name" value="Putative methyltransferase TM0872, insert domain"/>
    <property type="match status" value="1"/>
</dbReference>
<evidence type="ECO:0000256" key="2">
    <source>
        <dbReference type="ARBA" id="ARBA00022603"/>
    </source>
</evidence>
<accession>A0A382NWF7</accession>
<sequence>MKVHEPVLLNETVNNLVMNKDGIYIDGTIGFAGHASKIISKLNNKGKLIGIDLDPYALKCSNDNLSKFPTKSYSLYKGNFSEFPKIIKKIGISKVDGLVVDLGISSYQIDSKHRGFSYRYDSKLDMRFDSSKGISAKEFLNNTNQLDLAKIIKELGEEKQYKKIAMNIVKYCKILKMNTT</sequence>
<dbReference type="SUPFAM" id="SSF53335">
    <property type="entry name" value="S-adenosyl-L-methionine-dependent methyltransferases"/>
    <property type="match status" value="1"/>
</dbReference>
<evidence type="ECO:0000256" key="1">
    <source>
        <dbReference type="ARBA" id="ARBA00010396"/>
    </source>
</evidence>
<comment type="similarity">
    <text evidence="1">Belongs to the methyltransferase superfamily. RsmH family.</text>
</comment>
<evidence type="ECO:0000256" key="4">
    <source>
        <dbReference type="ARBA" id="ARBA00022691"/>
    </source>
</evidence>
<dbReference type="NCBIfam" id="TIGR00006">
    <property type="entry name" value="16S rRNA (cytosine(1402)-N(4))-methyltransferase RsmH"/>
    <property type="match status" value="1"/>
</dbReference>
<reference evidence="5" key="1">
    <citation type="submission" date="2018-05" db="EMBL/GenBank/DDBJ databases">
        <authorList>
            <person name="Lanie J.A."/>
            <person name="Ng W.-L."/>
            <person name="Kazmierczak K.M."/>
            <person name="Andrzejewski T.M."/>
            <person name="Davidsen T.M."/>
            <person name="Wayne K.J."/>
            <person name="Tettelin H."/>
            <person name="Glass J.I."/>
            <person name="Rusch D."/>
            <person name="Podicherti R."/>
            <person name="Tsui H.-C.T."/>
            <person name="Winkler M.E."/>
        </authorList>
    </citation>
    <scope>NUCLEOTIDE SEQUENCE</scope>
</reference>
<protein>
    <recommendedName>
        <fullName evidence="6">16S rRNA (Cytosine(1402)-N(4))-methyltransferase</fullName>
    </recommendedName>
</protein>
<keyword evidence="3" id="KW-0808">Transferase</keyword>
<evidence type="ECO:0008006" key="6">
    <source>
        <dbReference type="Google" id="ProtNLM"/>
    </source>
</evidence>
<name>A0A382NWF7_9ZZZZ</name>
<dbReference type="GO" id="GO:0005737">
    <property type="term" value="C:cytoplasm"/>
    <property type="evidence" value="ECO:0007669"/>
    <property type="project" value="TreeGrafter"/>
</dbReference>
<organism evidence="5">
    <name type="scientific">marine metagenome</name>
    <dbReference type="NCBI Taxonomy" id="408172"/>
    <lineage>
        <taxon>unclassified sequences</taxon>
        <taxon>metagenomes</taxon>
        <taxon>ecological metagenomes</taxon>
    </lineage>
</organism>
<proteinExistence type="inferred from homology"/>
<dbReference type="InterPro" id="IPR023397">
    <property type="entry name" value="SAM-dep_MeTrfase_MraW_recog"/>
</dbReference>
<evidence type="ECO:0000313" key="5">
    <source>
        <dbReference type="EMBL" id="SVC64072.1"/>
    </source>
</evidence>
<dbReference type="GO" id="GO:0071424">
    <property type="term" value="F:rRNA (cytosine-N4-)-methyltransferase activity"/>
    <property type="evidence" value="ECO:0007669"/>
    <property type="project" value="TreeGrafter"/>
</dbReference>
<dbReference type="PANTHER" id="PTHR11265:SF0">
    <property type="entry name" value="12S RRNA N4-METHYLCYTIDINE METHYLTRANSFERASE"/>
    <property type="match status" value="1"/>
</dbReference>
<dbReference type="Pfam" id="PF01795">
    <property type="entry name" value="Methyltransf_5"/>
    <property type="match status" value="1"/>
</dbReference>
<evidence type="ECO:0000256" key="3">
    <source>
        <dbReference type="ARBA" id="ARBA00022679"/>
    </source>
</evidence>